<reference evidence="2 3" key="1">
    <citation type="journal article" date="2024" name="Commun. Biol.">
        <title>Comparative genomic analysis of thermophilic fungi reveals convergent evolutionary adaptations and gene losses.</title>
        <authorList>
            <person name="Steindorff A.S."/>
            <person name="Aguilar-Pontes M.V."/>
            <person name="Robinson A.J."/>
            <person name="Andreopoulos B."/>
            <person name="LaButti K."/>
            <person name="Kuo A."/>
            <person name="Mondo S."/>
            <person name="Riley R."/>
            <person name="Otillar R."/>
            <person name="Haridas S."/>
            <person name="Lipzen A."/>
            <person name="Grimwood J."/>
            <person name="Schmutz J."/>
            <person name="Clum A."/>
            <person name="Reid I.D."/>
            <person name="Moisan M.C."/>
            <person name="Butler G."/>
            <person name="Nguyen T.T.M."/>
            <person name="Dewar K."/>
            <person name="Conant G."/>
            <person name="Drula E."/>
            <person name="Henrissat B."/>
            <person name="Hansel C."/>
            <person name="Singer S."/>
            <person name="Hutchinson M.I."/>
            <person name="de Vries R.P."/>
            <person name="Natvig D.O."/>
            <person name="Powell A.J."/>
            <person name="Tsang A."/>
            <person name="Grigoriev I.V."/>
        </authorList>
    </citation>
    <scope>NUCLEOTIDE SEQUENCE [LARGE SCALE GENOMIC DNA]</scope>
    <source>
        <strain evidence="2 3">CBS 494.80</strain>
    </source>
</reference>
<evidence type="ECO:0000313" key="2">
    <source>
        <dbReference type="EMBL" id="KAL2061064.1"/>
    </source>
</evidence>
<feature type="region of interest" description="Disordered" evidence="1">
    <location>
        <begin position="586"/>
        <end position="608"/>
    </location>
</feature>
<evidence type="ECO:0000313" key="3">
    <source>
        <dbReference type="Proteomes" id="UP001595075"/>
    </source>
</evidence>
<dbReference type="EMBL" id="JAZHXI010000020">
    <property type="protein sequence ID" value="KAL2061064.1"/>
    <property type="molecule type" value="Genomic_DNA"/>
</dbReference>
<feature type="compositionally biased region" description="Polar residues" evidence="1">
    <location>
        <begin position="149"/>
        <end position="180"/>
    </location>
</feature>
<protein>
    <submittedName>
        <fullName evidence="2">Uncharacterized protein</fullName>
    </submittedName>
</protein>
<gene>
    <name evidence="2" type="ORF">VTL71DRAFT_9116</name>
</gene>
<feature type="compositionally biased region" description="Basic and acidic residues" evidence="1">
    <location>
        <begin position="99"/>
        <end position="112"/>
    </location>
</feature>
<dbReference type="Proteomes" id="UP001595075">
    <property type="component" value="Unassembled WGS sequence"/>
</dbReference>
<evidence type="ECO:0000256" key="1">
    <source>
        <dbReference type="SAM" id="MobiDB-lite"/>
    </source>
</evidence>
<name>A0ABR4BTU1_9HELO</name>
<keyword evidence="3" id="KW-1185">Reference proteome</keyword>
<feature type="compositionally biased region" description="Acidic residues" evidence="1">
    <location>
        <begin position="46"/>
        <end position="57"/>
    </location>
</feature>
<comment type="caution">
    <text evidence="2">The sequence shown here is derived from an EMBL/GenBank/DDBJ whole genome shotgun (WGS) entry which is preliminary data.</text>
</comment>
<feature type="compositionally biased region" description="Low complexity" evidence="1">
    <location>
        <begin position="132"/>
        <end position="143"/>
    </location>
</feature>
<sequence length="608" mass="68021">MASSSVCEIVVRGDTNDSSNARDANSVENSSTHKMSVEEHESPFDTTDDDTDKDDEGGIPAWVAMRRSQKKPTSRNHERWGPSSAYVTADISLHNSPRVHADHRDKDNDKDLQTVVNLECDSESSGNRDELTPTTPEFEPYPYLEDESTSIPASPTRANRSDISNRAQGDPQSSVEHTSGSCKVIRGGFKLVETENRPKTLKEGFLAYPPTSNRGYMLTSTGHDPKFVLEPEQATATFIPRSCIQALRDSLLKSKPKLVPDTDPSLALGKSGDEDHWVNSEGVVSGGGSTGSQGQDTPDTDMLCGKCGTHHIPSGWLCSLGERDTCGSYLPDWFPTEKCEYPWLYFTDLCNDIHRLESLERGYTTQPPRWNKIYHAEHPVWTTLGLERGGWWRCRSGANAPRAERLCYDCHIKQPLGDAMNSHEKFSNHETMAIAMETLKELREFVDSCMHRVGQRDKVIALDMIRDSMTPRATTPQNDLHTFGIGRASHVNKDHGMKEEHPPRTEERTLLEAIWNHQGPLSTLSTPIPSPYGFSGFPEHELNNEYEEDEEGSMMMMSTIRQRPTPPSFHRSTSSLSSRFFSAFISPLSPRTPLSPGIPEEDRQISQQ</sequence>
<proteinExistence type="predicted"/>
<organism evidence="2 3">
    <name type="scientific">Oculimacula yallundae</name>
    <dbReference type="NCBI Taxonomy" id="86028"/>
    <lineage>
        <taxon>Eukaryota</taxon>
        <taxon>Fungi</taxon>
        <taxon>Dikarya</taxon>
        <taxon>Ascomycota</taxon>
        <taxon>Pezizomycotina</taxon>
        <taxon>Leotiomycetes</taxon>
        <taxon>Helotiales</taxon>
        <taxon>Ploettnerulaceae</taxon>
        <taxon>Oculimacula</taxon>
    </lineage>
</organism>
<feature type="region of interest" description="Disordered" evidence="1">
    <location>
        <begin position="1"/>
        <end position="180"/>
    </location>
</feature>
<accession>A0ABR4BTU1</accession>
<feature type="compositionally biased region" description="Polar residues" evidence="1">
    <location>
        <begin position="16"/>
        <end position="34"/>
    </location>
</feature>